<comment type="caution">
    <text evidence="1">The sequence shown here is derived from an EMBL/GenBank/DDBJ whole genome shotgun (WGS) entry which is preliminary data.</text>
</comment>
<keyword evidence="2" id="KW-1185">Reference proteome</keyword>
<sequence length="171" mass="18829">MKEGIKIWDASRDRVFVNRPFLLLGIADGPGQAMMNGHVGHTGAYGCRYFCSVKGRHKANSPTYYPALLKPNNYHVSGCDHGDVCGRNLAPGTPQEYLRYLFLVMGAKNDAQYAKHRLETGISKPTLFSGLSRTLPVPSCWGGDLMHLVINLFELLTGLWRGTLACDPSDS</sequence>
<gene>
    <name evidence="1" type="ORF">GGX14DRAFT_370288</name>
</gene>
<protein>
    <submittedName>
        <fullName evidence="1">Uncharacterized protein</fullName>
    </submittedName>
</protein>
<dbReference type="Proteomes" id="UP001219525">
    <property type="component" value="Unassembled WGS sequence"/>
</dbReference>
<reference evidence="1" key="1">
    <citation type="submission" date="2023-03" db="EMBL/GenBank/DDBJ databases">
        <title>Massive genome expansion in bonnet fungi (Mycena s.s.) driven by repeated elements and novel gene families across ecological guilds.</title>
        <authorList>
            <consortium name="Lawrence Berkeley National Laboratory"/>
            <person name="Harder C.B."/>
            <person name="Miyauchi S."/>
            <person name="Viragh M."/>
            <person name="Kuo A."/>
            <person name="Thoen E."/>
            <person name="Andreopoulos B."/>
            <person name="Lu D."/>
            <person name="Skrede I."/>
            <person name="Drula E."/>
            <person name="Henrissat B."/>
            <person name="Morin E."/>
            <person name="Kohler A."/>
            <person name="Barry K."/>
            <person name="LaButti K."/>
            <person name="Morin E."/>
            <person name="Salamov A."/>
            <person name="Lipzen A."/>
            <person name="Mereny Z."/>
            <person name="Hegedus B."/>
            <person name="Baldrian P."/>
            <person name="Stursova M."/>
            <person name="Weitz H."/>
            <person name="Taylor A."/>
            <person name="Grigoriev I.V."/>
            <person name="Nagy L.G."/>
            <person name="Martin F."/>
            <person name="Kauserud H."/>
        </authorList>
    </citation>
    <scope>NUCLEOTIDE SEQUENCE</scope>
    <source>
        <strain evidence="1">9144</strain>
    </source>
</reference>
<proteinExistence type="predicted"/>
<dbReference type="EMBL" id="JARJCW010000054">
    <property type="protein sequence ID" value="KAJ7202623.1"/>
    <property type="molecule type" value="Genomic_DNA"/>
</dbReference>
<organism evidence="1 2">
    <name type="scientific">Mycena pura</name>
    <dbReference type="NCBI Taxonomy" id="153505"/>
    <lineage>
        <taxon>Eukaryota</taxon>
        <taxon>Fungi</taxon>
        <taxon>Dikarya</taxon>
        <taxon>Basidiomycota</taxon>
        <taxon>Agaricomycotina</taxon>
        <taxon>Agaricomycetes</taxon>
        <taxon>Agaricomycetidae</taxon>
        <taxon>Agaricales</taxon>
        <taxon>Marasmiineae</taxon>
        <taxon>Mycenaceae</taxon>
        <taxon>Mycena</taxon>
    </lineage>
</organism>
<accession>A0AAD6V577</accession>
<dbReference type="AlphaFoldDB" id="A0AAD6V577"/>
<feature type="non-terminal residue" evidence="1">
    <location>
        <position position="1"/>
    </location>
</feature>
<name>A0AAD6V577_9AGAR</name>
<evidence type="ECO:0000313" key="2">
    <source>
        <dbReference type="Proteomes" id="UP001219525"/>
    </source>
</evidence>
<evidence type="ECO:0000313" key="1">
    <source>
        <dbReference type="EMBL" id="KAJ7202623.1"/>
    </source>
</evidence>